<name>A0A4P6JI70_KTERU</name>
<evidence type="ECO:0000256" key="2">
    <source>
        <dbReference type="SAM" id="SignalP"/>
    </source>
</evidence>
<feature type="chain" id="PRO_5020537061" evidence="2">
    <location>
        <begin position="28"/>
        <end position="264"/>
    </location>
</feature>
<feature type="signal peptide" evidence="2">
    <location>
        <begin position="1"/>
        <end position="27"/>
    </location>
</feature>
<evidence type="ECO:0000259" key="3">
    <source>
        <dbReference type="Pfam" id="PF12146"/>
    </source>
</evidence>
<keyword evidence="4" id="KW-0378">Hydrolase</keyword>
<evidence type="ECO:0000313" key="4">
    <source>
        <dbReference type="EMBL" id="QBD74570.1"/>
    </source>
</evidence>
<dbReference type="InterPro" id="IPR022742">
    <property type="entry name" value="Hydrolase_4"/>
</dbReference>
<dbReference type="PANTHER" id="PTHR47751">
    <property type="entry name" value="SUPERFAMILY HYDROLASE, PUTATIVE (AFU_ORTHOLOGUE AFUA_2G16580)-RELATED"/>
    <property type="match status" value="1"/>
</dbReference>
<dbReference type="GO" id="GO:0016787">
    <property type="term" value="F:hydrolase activity"/>
    <property type="evidence" value="ECO:0007669"/>
    <property type="project" value="UniProtKB-KW"/>
</dbReference>
<dbReference type="PROSITE" id="PS51257">
    <property type="entry name" value="PROKAR_LIPOPROTEIN"/>
    <property type="match status" value="1"/>
</dbReference>
<organism evidence="4 5">
    <name type="scientific">Ktedonosporobacter rubrisoli</name>
    <dbReference type="NCBI Taxonomy" id="2509675"/>
    <lineage>
        <taxon>Bacteria</taxon>
        <taxon>Bacillati</taxon>
        <taxon>Chloroflexota</taxon>
        <taxon>Ktedonobacteria</taxon>
        <taxon>Ktedonobacterales</taxon>
        <taxon>Ktedonosporobacteraceae</taxon>
        <taxon>Ktedonosporobacter</taxon>
    </lineage>
</organism>
<dbReference type="PANTHER" id="PTHR47751:SF2">
    <property type="entry name" value="DLTD N-TERMINAL DOMAIN PROTEIN (AFU_ORTHOLOGUE AFUA_8G00380)-RELATED"/>
    <property type="match status" value="1"/>
</dbReference>
<evidence type="ECO:0000313" key="5">
    <source>
        <dbReference type="Proteomes" id="UP000290365"/>
    </source>
</evidence>
<dbReference type="SUPFAM" id="SSF53474">
    <property type="entry name" value="alpha/beta-Hydrolases"/>
    <property type="match status" value="1"/>
</dbReference>
<keyword evidence="5" id="KW-1185">Reference proteome</keyword>
<dbReference type="EMBL" id="CP035758">
    <property type="protein sequence ID" value="QBD74570.1"/>
    <property type="molecule type" value="Genomic_DNA"/>
</dbReference>
<dbReference type="InterPro" id="IPR029058">
    <property type="entry name" value="AB_hydrolase_fold"/>
</dbReference>
<dbReference type="AlphaFoldDB" id="A0A4P6JI70"/>
<dbReference type="OrthoDB" id="9776685at2"/>
<feature type="domain" description="Serine aminopeptidase S33" evidence="3">
    <location>
        <begin position="105"/>
        <end position="184"/>
    </location>
</feature>
<accession>A0A4P6JI70</accession>
<dbReference type="KEGG" id="kbs:EPA93_00600"/>
<dbReference type="Gene3D" id="3.40.50.1820">
    <property type="entry name" value="alpha/beta hydrolase"/>
    <property type="match status" value="1"/>
</dbReference>
<proteinExistence type="predicted"/>
<sequence length="264" mass="28307">MPRRLLMKRSHLILLLLLLCLFSSCSAGSQSQSPATSTAKPQSTPSPAITPTPTIPAVPSQKVHFQTADNIQLAGLLYGNGKIAVICSHEFRADKSIWDESGIPQRLAQRGYRVLAYDFRGNGDSAGKSDVSKLDVDLRAAVGFMRQQGASTIVLLGSSMGGTASLQVAASEQIAAVLTLSAPQSFGKGISDAQIKSISVPKLFINSENDDYASETQHMYSLASEPKELHLYPGFAHGVNIFMENGSDLTLRLLTFIEHYAPVG</sequence>
<gene>
    <name evidence="4" type="ORF">EPA93_00600</name>
</gene>
<dbReference type="InterPro" id="IPR051411">
    <property type="entry name" value="Polyketide_trans_af380"/>
</dbReference>
<dbReference type="Pfam" id="PF12146">
    <property type="entry name" value="Hydrolase_4"/>
    <property type="match status" value="1"/>
</dbReference>
<reference evidence="4 5" key="1">
    <citation type="submission" date="2019-01" db="EMBL/GenBank/DDBJ databases">
        <title>Ktedonosporobacter rubrisoli SCAWS-G2.</title>
        <authorList>
            <person name="Huang Y."/>
            <person name="Yan B."/>
        </authorList>
    </citation>
    <scope>NUCLEOTIDE SEQUENCE [LARGE SCALE GENOMIC DNA]</scope>
    <source>
        <strain evidence="4 5">SCAWS-G2</strain>
    </source>
</reference>
<dbReference type="Proteomes" id="UP000290365">
    <property type="component" value="Chromosome"/>
</dbReference>
<protein>
    <submittedName>
        <fullName evidence="4">Alpha/beta hydrolase</fullName>
    </submittedName>
</protein>
<feature type="region of interest" description="Disordered" evidence="1">
    <location>
        <begin position="32"/>
        <end position="55"/>
    </location>
</feature>
<keyword evidence="2" id="KW-0732">Signal</keyword>
<evidence type="ECO:0000256" key="1">
    <source>
        <dbReference type="SAM" id="MobiDB-lite"/>
    </source>
</evidence>